<dbReference type="InterPro" id="IPR036259">
    <property type="entry name" value="MFS_trans_sf"/>
</dbReference>
<keyword evidence="4 5" id="KW-0472">Membrane</keyword>
<reference evidence="7" key="1">
    <citation type="journal article" date="2020" name="Stud. Mycol.">
        <title>101 Dothideomycetes genomes: a test case for predicting lifestyles and emergence of pathogens.</title>
        <authorList>
            <person name="Haridas S."/>
            <person name="Albert R."/>
            <person name="Binder M."/>
            <person name="Bloem J."/>
            <person name="Labutti K."/>
            <person name="Salamov A."/>
            <person name="Andreopoulos B."/>
            <person name="Baker S."/>
            <person name="Barry K."/>
            <person name="Bills G."/>
            <person name="Bluhm B."/>
            <person name="Cannon C."/>
            <person name="Castanera R."/>
            <person name="Culley D."/>
            <person name="Daum C."/>
            <person name="Ezra D."/>
            <person name="Gonzalez J."/>
            <person name="Henrissat B."/>
            <person name="Kuo A."/>
            <person name="Liang C."/>
            <person name="Lipzen A."/>
            <person name="Lutzoni F."/>
            <person name="Magnuson J."/>
            <person name="Mondo S."/>
            <person name="Nolan M."/>
            <person name="Ohm R."/>
            <person name="Pangilinan J."/>
            <person name="Park H.-J."/>
            <person name="Ramirez L."/>
            <person name="Alfaro M."/>
            <person name="Sun H."/>
            <person name="Tritt A."/>
            <person name="Yoshinaga Y."/>
            <person name="Zwiers L.-H."/>
            <person name="Turgeon B."/>
            <person name="Goodwin S."/>
            <person name="Spatafora J."/>
            <person name="Crous P."/>
            <person name="Grigoriev I."/>
        </authorList>
    </citation>
    <scope>NUCLEOTIDE SEQUENCE</scope>
    <source>
        <strain evidence="7">CBS 207.26</strain>
    </source>
</reference>
<feature type="transmembrane region" description="Helical" evidence="5">
    <location>
        <begin position="382"/>
        <end position="403"/>
    </location>
</feature>
<feature type="transmembrane region" description="Helical" evidence="5">
    <location>
        <begin position="105"/>
        <end position="126"/>
    </location>
</feature>
<feature type="domain" description="Major facilitator superfamily (MFS) profile" evidence="6">
    <location>
        <begin position="39"/>
        <end position="544"/>
    </location>
</feature>
<evidence type="ECO:0000313" key="8">
    <source>
        <dbReference type="Proteomes" id="UP000800200"/>
    </source>
</evidence>
<evidence type="ECO:0000259" key="6">
    <source>
        <dbReference type="PROSITE" id="PS50850"/>
    </source>
</evidence>
<dbReference type="PANTHER" id="PTHR23501">
    <property type="entry name" value="MAJOR FACILITATOR SUPERFAMILY"/>
    <property type="match status" value="1"/>
</dbReference>
<feature type="transmembrane region" description="Helical" evidence="5">
    <location>
        <begin position="415"/>
        <end position="435"/>
    </location>
</feature>
<keyword evidence="8" id="KW-1185">Reference proteome</keyword>
<feature type="transmembrane region" description="Helical" evidence="5">
    <location>
        <begin position="192"/>
        <end position="211"/>
    </location>
</feature>
<feature type="transmembrane region" description="Helical" evidence="5">
    <location>
        <begin position="161"/>
        <end position="180"/>
    </location>
</feature>
<dbReference type="InterPro" id="IPR011701">
    <property type="entry name" value="MFS"/>
</dbReference>
<dbReference type="GO" id="GO:0022857">
    <property type="term" value="F:transmembrane transporter activity"/>
    <property type="evidence" value="ECO:0007669"/>
    <property type="project" value="InterPro"/>
</dbReference>
<feature type="transmembrane region" description="Helical" evidence="5">
    <location>
        <begin position="132"/>
        <end position="154"/>
    </location>
</feature>
<feature type="transmembrane region" description="Helical" evidence="5">
    <location>
        <begin position="241"/>
        <end position="261"/>
    </location>
</feature>
<feature type="transmembrane region" description="Helical" evidence="5">
    <location>
        <begin position="315"/>
        <end position="337"/>
    </location>
</feature>
<dbReference type="PANTHER" id="PTHR23501:SF43">
    <property type="entry name" value="MULTIDRUG TRANSPORTER, PUTATIVE (AFU_ORTHOLOGUE AFUA_6G03040)-RELATED"/>
    <property type="match status" value="1"/>
</dbReference>
<protein>
    <submittedName>
        <fullName evidence="7">MFS general substrate transporter</fullName>
    </submittedName>
</protein>
<dbReference type="InterPro" id="IPR020846">
    <property type="entry name" value="MFS_dom"/>
</dbReference>
<dbReference type="Proteomes" id="UP000800200">
    <property type="component" value="Unassembled WGS sequence"/>
</dbReference>
<dbReference type="EMBL" id="ML994629">
    <property type="protein sequence ID" value="KAF2186600.1"/>
    <property type="molecule type" value="Genomic_DNA"/>
</dbReference>
<dbReference type="Pfam" id="PF07690">
    <property type="entry name" value="MFS_1"/>
    <property type="match status" value="1"/>
</dbReference>
<comment type="subcellular location">
    <subcellularLocation>
        <location evidence="1">Membrane</location>
        <topology evidence="1">Multi-pass membrane protein</topology>
    </subcellularLocation>
</comment>
<name>A0A6A6E8W7_9PEZI</name>
<dbReference type="AlphaFoldDB" id="A0A6A6E8W7"/>
<evidence type="ECO:0000256" key="3">
    <source>
        <dbReference type="ARBA" id="ARBA00022989"/>
    </source>
</evidence>
<evidence type="ECO:0000256" key="2">
    <source>
        <dbReference type="ARBA" id="ARBA00022692"/>
    </source>
</evidence>
<dbReference type="Gene3D" id="1.20.1250.20">
    <property type="entry name" value="MFS general substrate transporter like domains"/>
    <property type="match status" value="2"/>
</dbReference>
<keyword evidence="3 5" id="KW-1133">Transmembrane helix</keyword>
<evidence type="ECO:0000256" key="1">
    <source>
        <dbReference type="ARBA" id="ARBA00004141"/>
    </source>
</evidence>
<dbReference type="OrthoDB" id="440553at2759"/>
<feature type="transmembrane region" description="Helical" evidence="5">
    <location>
        <begin position="74"/>
        <end position="93"/>
    </location>
</feature>
<evidence type="ECO:0000256" key="5">
    <source>
        <dbReference type="SAM" id="Phobius"/>
    </source>
</evidence>
<dbReference type="SUPFAM" id="SSF103473">
    <property type="entry name" value="MFS general substrate transporter"/>
    <property type="match status" value="2"/>
</dbReference>
<feature type="transmembrane region" description="Helical" evidence="5">
    <location>
        <begin position="357"/>
        <end position="375"/>
    </location>
</feature>
<feature type="transmembrane region" description="Helical" evidence="5">
    <location>
        <begin position="36"/>
        <end position="54"/>
    </location>
</feature>
<dbReference type="GO" id="GO:0005886">
    <property type="term" value="C:plasma membrane"/>
    <property type="evidence" value="ECO:0007669"/>
    <property type="project" value="TreeGrafter"/>
</dbReference>
<proteinExistence type="predicted"/>
<dbReference type="PROSITE" id="PS50850">
    <property type="entry name" value="MFS"/>
    <property type="match status" value="1"/>
</dbReference>
<sequence length="551" mass="59840">MKSEDAVEVQEHHMEKGEVAETQPVSIPKYITGLRLHLTTLSILASMLLVNIEVSVVSTSLPSIVKALHNFESSGWVVSGYLVTYTSSLIIWAKTSDITGRRITLVISNMLFAIFSGGCGAAQTMVQLIVCRIFQGLGAAGTIAICVLTIYEMVPPPKYPLYGALVSVANTIGSLTGPIIGGSLSEKASWRWVFLINVPATVAVTMLFYFSTPKYFPHHWKPHEDLPHLRKVFKKESLSRVDLIGCFLLLSASMLLVAVLLESGASFGWSSPITIVLLVLSILIFLVFLFVERRTTERAKRQEPIFPWRFLKNRVWMGVLFASLLPGIPYNSLMIAFPQQFQYLNFSTPYQAGIRLIPFNVMISFGGIIISFMAAKLRLPTFYLFLLASVIQVSGLGASAFLLVPKNVGIPGVVYGMNVLIGLGIGMMIGITVLLPPRLVEGRDLATATGALFQFRLFGGALGVAMETSILNTHLKSSGASLDDVSHAQSVGGVPQLQQHTVDAVANGLSVVYKTLFGFAVAQLVATVLVWDGRLVIAAAKEKKSGEEKTG</sequence>
<gene>
    <name evidence="7" type="ORF">K469DRAFT_706595</name>
</gene>
<evidence type="ECO:0000313" key="7">
    <source>
        <dbReference type="EMBL" id="KAF2186600.1"/>
    </source>
</evidence>
<evidence type="ECO:0000256" key="4">
    <source>
        <dbReference type="ARBA" id="ARBA00023136"/>
    </source>
</evidence>
<accession>A0A6A6E8W7</accession>
<keyword evidence="2 5" id="KW-0812">Transmembrane</keyword>
<feature type="transmembrane region" description="Helical" evidence="5">
    <location>
        <begin position="273"/>
        <end position="291"/>
    </location>
</feature>
<organism evidence="7 8">
    <name type="scientific">Zopfia rhizophila CBS 207.26</name>
    <dbReference type="NCBI Taxonomy" id="1314779"/>
    <lineage>
        <taxon>Eukaryota</taxon>
        <taxon>Fungi</taxon>
        <taxon>Dikarya</taxon>
        <taxon>Ascomycota</taxon>
        <taxon>Pezizomycotina</taxon>
        <taxon>Dothideomycetes</taxon>
        <taxon>Dothideomycetes incertae sedis</taxon>
        <taxon>Zopfiaceae</taxon>
        <taxon>Zopfia</taxon>
    </lineage>
</organism>